<reference evidence="1" key="1">
    <citation type="submission" date="2017-08" db="EMBL/GenBank/DDBJ databases">
        <authorList>
            <person name="Imhoff J.F."/>
            <person name="Rahn T."/>
            <person name="Kuenzel S."/>
            <person name="Neulinger S.C."/>
        </authorList>
    </citation>
    <scope>NUCLEOTIDE SEQUENCE</scope>
    <source>
        <strain evidence="1">DSM 9154</strain>
    </source>
</reference>
<dbReference type="Proteomes" id="UP000778970">
    <property type="component" value="Unassembled WGS sequence"/>
</dbReference>
<reference evidence="1" key="2">
    <citation type="journal article" date="2020" name="Microorganisms">
        <title>Osmotic Adaptation and Compatible Solute Biosynthesis of Phototrophic Bacteria as Revealed from Genome Analyses.</title>
        <authorList>
            <person name="Imhoff J.F."/>
            <person name="Rahn T."/>
            <person name="Kunzel S."/>
            <person name="Keller A."/>
            <person name="Neulinger S.C."/>
        </authorList>
    </citation>
    <scope>NUCLEOTIDE SEQUENCE</scope>
    <source>
        <strain evidence="1">DSM 9154</strain>
    </source>
</reference>
<gene>
    <name evidence="1" type="ORF">CKO21_13100</name>
</gene>
<proteinExistence type="predicted"/>
<comment type="caution">
    <text evidence="1">The sequence shown here is derived from an EMBL/GenBank/DDBJ whole genome shotgun (WGS) entry which is preliminary data.</text>
</comment>
<dbReference type="AlphaFoldDB" id="A0A934QJR9"/>
<evidence type="ECO:0000313" key="2">
    <source>
        <dbReference type="Proteomes" id="UP000778970"/>
    </source>
</evidence>
<dbReference type="RefSeq" id="WP_027288692.1">
    <property type="nucleotide sequence ID" value="NZ_NRRE01000026.1"/>
</dbReference>
<protein>
    <submittedName>
        <fullName evidence="1">Uncharacterized protein</fullName>
    </submittedName>
</protein>
<dbReference type="EMBL" id="NRRE01000026">
    <property type="protein sequence ID" value="MBK1698178.1"/>
    <property type="molecule type" value="Genomic_DNA"/>
</dbReference>
<sequence>MGGLDSAGAESLVLQWKQLNLTVEMRPQQEEFVMPRRYEIKDADTGDTVMQGDSLRQVLTKWSQEHSDRPERNLQLCKDGNRIVIHHGTVVNKDQLSDEELRLISNEHDTLVL</sequence>
<evidence type="ECO:0000313" key="1">
    <source>
        <dbReference type="EMBL" id="MBK1698178.1"/>
    </source>
</evidence>
<organism evidence="1 2">
    <name type="scientific">Rhodovibrio salinarum</name>
    <dbReference type="NCBI Taxonomy" id="1087"/>
    <lineage>
        <taxon>Bacteria</taxon>
        <taxon>Pseudomonadati</taxon>
        <taxon>Pseudomonadota</taxon>
        <taxon>Alphaproteobacteria</taxon>
        <taxon>Rhodospirillales</taxon>
        <taxon>Rhodovibrionaceae</taxon>
        <taxon>Rhodovibrio</taxon>
    </lineage>
</organism>
<name>A0A934QJR9_9PROT</name>
<accession>A0A934QJR9</accession>
<keyword evidence="2" id="KW-1185">Reference proteome</keyword>